<dbReference type="SMART" id="SM00507">
    <property type="entry name" value="HNHc"/>
    <property type="match status" value="1"/>
</dbReference>
<comment type="caution">
    <text evidence="2">The sequence shown here is derived from an EMBL/GenBank/DDBJ whole genome shotgun (WGS) entry which is preliminary data.</text>
</comment>
<protein>
    <recommendedName>
        <fullName evidence="1">HNH nuclease domain-containing protein</fullName>
    </recommendedName>
</protein>
<dbReference type="PANTHER" id="PTHR33877">
    <property type="entry name" value="SLL1193 PROTEIN"/>
    <property type="match status" value="1"/>
</dbReference>
<dbReference type="Pfam" id="PF14279">
    <property type="entry name" value="HNH_5"/>
    <property type="match status" value="1"/>
</dbReference>
<keyword evidence="3" id="KW-1185">Reference proteome</keyword>
<dbReference type="InterPro" id="IPR052892">
    <property type="entry name" value="NA-targeting_endonuclease"/>
</dbReference>
<dbReference type="InterPro" id="IPR003615">
    <property type="entry name" value="HNH_nuc"/>
</dbReference>
<name>A0AA35TB98_GEOBA</name>
<proteinExistence type="predicted"/>
<gene>
    <name evidence="2" type="ORF">GBAR_LOCUS24990</name>
</gene>
<dbReference type="Gene3D" id="1.10.30.50">
    <property type="match status" value="1"/>
</dbReference>
<dbReference type="AlphaFoldDB" id="A0AA35TB98"/>
<reference evidence="2" key="1">
    <citation type="submission" date="2023-03" db="EMBL/GenBank/DDBJ databases">
        <authorList>
            <person name="Steffen K."/>
            <person name="Cardenas P."/>
        </authorList>
    </citation>
    <scope>NUCLEOTIDE SEQUENCE</scope>
</reference>
<accession>A0AA35TB98</accession>
<evidence type="ECO:0000313" key="2">
    <source>
        <dbReference type="EMBL" id="CAI8045150.1"/>
    </source>
</evidence>
<evidence type="ECO:0000313" key="3">
    <source>
        <dbReference type="Proteomes" id="UP001174909"/>
    </source>
</evidence>
<evidence type="ECO:0000259" key="1">
    <source>
        <dbReference type="SMART" id="SM00507"/>
    </source>
</evidence>
<dbReference type="Proteomes" id="UP001174909">
    <property type="component" value="Unassembled WGS sequence"/>
</dbReference>
<sequence>MVLNSSYAVLRLVSARRAFVLLVRQAAEVITIDGGHYESFDFARWTDRSFVLAGAGDDHLDWVHTATLTLAVPRIIRLTDYHGFPRQGVALTRRNVYARDGNVCQYCGKRLAARQLTIDHVIPRSLGGTESWSNLVTACMPCNTRKGGRSPRSAGMLLTRRPVGATPESADPAAAAKPQVRLLACLPERAGRPAHGRRLGLPRGA</sequence>
<organism evidence="2 3">
    <name type="scientific">Geodia barretti</name>
    <name type="common">Barrett's horny sponge</name>
    <dbReference type="NCBI Taxonomy" id="519541"/>
    <lineage>
        <taxon>Eukaryota</taxon>
        <taxon>Metazoa</taxon>
        <taxon>Porifera</taxon>
        <taxon>Demospongiae</taxon>
        <taxon>Heteroscleromorpha</taxon>
        <taxon>Tetractinellida</taxon>
        <taxon>Astrophorina</taxon>
        <taxon>Geodiidae</taxon>
        <taxon>Geodia</taxon>
    </lineage>
</organism>
<dbReference type="CDD" id="cd00085">
    <property type="entry name" value="HNHc"/>
    <property type="match status" value="1"/>
</dbReference>
<dbReference type="InterPro" id="IPR029471">
    <property type="entry name" value="HNH_5"/>
</dbReference>
<dbReference type="EMBL" id="CASHTH010003452">
    <property type="protein sequence ID" value="CAI8045150.1"/>
    <property type="molecule type" value="Genomic_DNA"/>
</dbReference>
<feature type="domain" description="HNH nuclease" evidence="1">
    <location>
        <begin position="91"/>
        <end position="144"/>
    </location>
</feature>
<dbReference type="PANTHER" id="PTHR33877:SF2">
    <property type="entry name" value="OS07G0170200 PROTEIN"/>
    <property type="match status" value="1"/>
</dbReference>